<gene>
    <name evidence="5" type="ORF">AU210_012636</name>
</gene>
<evidence type="ECO:0000313" key="6">
    <source>
        <dbReference type="Proteomes" id="UP000219602"/>
    </source>
</evidence>
<dbReference type="Gene3D" id="4.10.450.10">
    <property type="entry name" value="Glucose Oxidase, domain 2"/>
    <property type="match status" value="1"/>
</dbReference>
<evidence type="ECO:0000256" key="3">
    <source>
        <dbReference type="ARBA" id="ARBA00022827"/>
    </source>
</evidence>
<comment type="caution">
    <text evidence="5">The sequence shown here is derived from an EMBL/GenBank/DDBJ whole genome shotgun (WGS) entry which is preliminary data.</text>
</comment>
<dbReference type="InterPro" id="IPR027424">
    <property type="entry name" value="Glucose_Oxidase_domain_2"/>
</dbReference>
<dbReference type="PANTHER" id="PTHR11552:SF152">
    <property type="entry name" value="OXIDASE (CODA), PUTATIVE (AFU_ORTHOLOGUE AFUA_8G04090)-RELATED"/>
    <property type="match status" value="1"/>
</dbReference>
<keyword evidence="3" id="KW-0274">FAD</keyword>
<dbReference type="GO" id="GO:0050660">
    <property type="term" value="F:flavin adenine dinucleotide binding"/>
    <property type="evidence" value="ECO:0007669"/>
    <property type="project" value="InterPro"/>
</dbReference>
<dbReference type="GO" id="GO:0016491">
    <property type="term" value="F:oxidoreductase activity"/>
    <property type="evidence" value="ECO:0007669"/>
    <property type="project" value="UniProtKB-KW"/>
</dbReference>
<dbReference type="AlphaFoldDB" id="A0A2H3GHQ6"/>
<dbReference type="STRING" id="327505.A0A2H3GHQ6"/>
<dbReference type="EMBL" id="MABQ02000009">
    <property type="protein sequence ID" value="PCD26204.1"/>
    <property type="molecule type" value="Genomic_DNA"/>
</dbReference>
<reference evidence="5 6" key="2">
    <citation type="journal article" date="2017" name="Sci. Rep.">
        <title>A mobile pathogenicity chromosome in Fusarium oxysporum for infection of multiple cucurbit species.</title>
        <authorList>
            <person name="van Dam P."/>
            <person name="Fokkens L."/>
            <person name="Ayukawa Y."/>
            <person name="van der Gragt M."/>
            <person name="Ter Horst A."/>
            <person name="Brankovics B."/>
            <person name="Houterman P.M."/>
            <person name="Arie T."/>
            <person name="Rep M."/>
        </authorList>
    </citation>
    <scope>NUCLEOTIDE SEQUENCE [LARGE SCALE GENOMIC DNA]</scope>
    <source>
        <strain evidence="5 6">Forc016</strain>
    </source>
</reference>
<sequence length="103" mass="11128">MAIVADLTNTNYNYIIIRGDEAGYVTASRLAEALPDCKIPMIGTGPSDLDNKSILDLRSMDNLMGGEFDYGFKSTEQPNVNSNIFHLRAKVLSGCSSHNGSLA</sequence>
<organism evidence="5 6">
    <name type="scientific">Fusarium oxysporum f. sp. radicis-cucumerinum</name>
    <dbReference type="NCBI Taxonomy" id="327505"/>
    <lineage>
        <taxon>Eukaryota</taxon>
        <taxon>Fungi</taxon>
        <taxon>Dikarya</taxon>
        <taxon>Ascomycota</taxon>
        <taxon>Pezizomycotina</taxon>
        <taxon>Sordariomycetes</taxon>
        <taxon>Hypocreomycetidae</taxon>
        <taxon>Hypocreales</taxon>
        <taxon>Nectriaceae</taxon>
        <taxon>Fusarium</taxon>
        <taxon>Fusarium oxysporum species complex</taxon>
    </lineage>
</organism>
<dbReference type="InterPro" id="IPR012132">
    <property type="entry name" value="GMC_OxRdtase"/>
</dbReference>
<name>A0A2H3GHQ6_FUSOX</name>
<proteinExistence type="predicted"/>
<protein>
    <submittedName>
        <fullName evidence="5">Uncharacterized protein</fullName>
    </submittedName>
</protein>
<evidence type="ECO:0000256" key="2">
    <source>
        <dbReference type="ARBA" id="ARBA00022630"/>
    </source>
</evidence>
<evidence type="ECO:0000256" key="1">
    <source>
        <dbReference type="ARBA" id="ARBA00001974"/>
    </source>
</evidence>
<comment type="cofactor">
    <cofactor evidence="1">
        <name>FAD</name>
        <dbReference type="ChEBI" id="CHEBI:57692"/>
    </cofactor>
</comment>
<dbReference type="Proteomes" id="UP000219602">
    <property type="component" value="Chromosome 11"/>
</dbReference>
<evidence type="ECO:0000313" key="5">
    <source>
        <dbReference type="EMBL" id="PCD26204.1"/>
    </source>
</evidence>
<keyword evidence="2" id="KW-0285">Flavoprotein</keyword>
<reference evidence="5 6" key="1">
    <citation type="journal article" date="2016" name="Environ. Microbiol.">
        <title>Effector profiles distinguish formae speciales of Fusarium oxysporum.</title>
        <authorList>
            <person name="van Dam P."/>
            <person name="Fokkens L."/>
            <person name="Schmidt S.M."/>
            <person name="Linmans J.H."/>
            <person name="Kistler H.C."/>
            <person name="Ma L.J."/>
            <person name="Rep M."/>
        </authorList>
    </citation>
    <scope>NUCLEOTIDE SEQUENCE [LARGE SCALE GENOMIC DNA]</scope>
    <source>
        <strain evidence="5 6">Forc016</strain>
    </source>
</reference>
<dbReference type="PANTHER" id="PTHR11552">
    <property type="entry name" value="GLUCOSE-METHANOL-CHOLINE GMC OXIDOREDUCTASE"/>
    <property type="match status" value="1"/>
</dbReference>
<evidence type="ECO:0000256" key="4">
    <source>
        <dbReference type="ARBA" id="ARBA00023002"/>
    </source>
</evidence>
<accession>A0A2H3GHQ6</accession>
<keyword evidence="4" id="KW-0560">Oxidoreductase</keyword>